<dbReference type="Proteomes" id="UP000679779">
    <property type="component" value="Unassembled WGS sequence"/>
</dbReference>
<sequence length="140" mass="14833">MKKRTLIYQLLIGACLLGGCSGSSGPGVEVTFTPNEAIAKAVRESRRTDFPGKAGEIAGIIKGGGPSPGIRVPGSFISSAEKLDDSAYLVTLTEKWSAKDFRTEGAAPDGDLSYSWQYEVSPSEVKLVQEGGDFPPQHVE</sequence>
<name>A0A919XHN0_9BACL</name>
<keyword evidence="1" id="KW-0732">Signal</keyword>
<accession>A0A919XHN0</accession>
<organism evidence="2 3">
    <name type="scientific">Paenibacillus albilobatus</name>
    <dbReference type="NCBI Taxonomy" id="2716884"/>
    <lineage>
        <taxon>Bacteria</taxon>
        <taxon>Bacillati</taxon>
        <taxon>Bacillota</taxon>
        <taxon>Bacilli</taxon>
        <taxon>Bacillales</taxon>
        <taxon>Paenibacillaceae</taxon>
        <taxon>Paenibacillus</taxon>
    </lineage>
</organism>
<protein>
    <submittedName>
        <fullName evidence="2">Uncharacterized protein</fullName>
    </submittedName>
</protein>
<proteinExistence type="predicted"/>
<dbReference type="EMBL" id="BORQ01000002">
    <property type="protein sequence ID" value="GIO31110.1"/>
    <property type="molecule type" value="Genomic_DNA"/>
</dbReference>
<dbReference type="AlphaFoldDB" id="A0A919XHN0"/>
<gene>
    <name evidence="2" type="ORF">J2TS6_22510</name>
</gene>
<dbReference type="RefSeq" id="WP_160044390.1">
    <property type="nucleotide sequence ID" value="NZ_BORQ01000002.1"/>
</dbReference>
<reference evidence="2" key="1">
    <citation type="submission" date="2021-03" db="EMBL/GenBank/DDBJ databases">
        <title>Antimicrobial resistance genes in bacteria isolated from Japanese honey, and their potential for conferring macrolide and lincosamide resistance in the American foulbrood pathogen Paenibacillus larvae.</title>
        <authorList>
            <person name="Okamoto M."/>
            <person name="Kumagai M."/>
            <person name="Kanamori H."/>
            <person name="Takamatsu D."/>
        </authorList>
    </citation>
    <scope>NUCLEOTIDE SEQUENCE</scope>
    <source>
        <strain evidence="2">J2TS6</strain>
    </source>
</reference>
<evidence type="ECO:0000313" key="2">
    <source>
        <dbReference type="EMBL" id="GIO31110.1"/>
    </source>
</evidence>
<keyword evidence="3" id="KW-1185">Reference proteome</keyword>
<feature type="signal peptide" evidence="1">
    <location>
        <begin position="1"/>
        <end position="25"/>
    </location>
</feature>
<dbReference type="PROSITE" id="PS51257">
    <property type="entry name" value="PROKAR_LIPOPROTEIN"/>
    <property type="match status" value="1"/>
</dbReference>
<evidence type="ECO:0000313" key="3">
    <source>
        <dbReference type="Proteomes" id="UP000679779"/>
    </source>
</evidence>
<feature type="chain" id="PRO_5038603380" evidence="1">
    <location>
        <begin position="26"/>
        <end position="140"/>
    </location>
</feature>
<evidence type="ECO:0000256" key="1">
    <source>
        <dbReference type="SAM" id="SignalP"/>
    </source>
</evidence>
<comment type="caution">
    <text evidence="2">The sequence shown here is derived from an EMBL/GenBank/DDBJ whole genome shotgun (WGS) entry which is preliminary data.</text>
</comment>